<dbReference type="PANTHER" id="PTHR43694">
    <property type="entry name" value="RIBONUCLEASE J"/>
    <property type="match status" value="1"/>
</dbReference>
<proteinExistence type="predicted"/>
<dbReference type="SMART" id="SM00849">
    <property type="entry name" value="Lactamase_B"/>
    <property type="match status" value="1"/>
</dbReference>
<keyword evidence="3" id="KW-0694">RNA-binding</keyword>
<accession>A0AAX4HQA9</accession>
<dbReference type="InterPro" id="IPR001279">
    <property type="entry name" value="Metallo-B-lactamas"/>
</dbReference>
<dbReference type="InterPro" id="IPR036866">
    <property type="entry name" value="RibonucZ/Hydroxyglut_hydro"/>
</dbReference>
<keyword evidence="5" id="KW-0378">Hydrolase</keyword>
<keyword evidence="6" id="KW-1185">Reference proteome</keyword>
<dbReference type="GO" id="GO:0004527">
    <property type="term" value="F:exonuclease activity"/>
    <property type="evidence" value="ECO:0007669"/>
    <property type="project" value="UniProtKB-KW"/>
</dbReference>
<feature type="domain" description="Metallo-beta-lactamase" evidence="4">
    <location>
        <begin position="18"/>
        <end position="190"/>
    </location>
</feature>
<evidence type="ECO:0000256" key="3">
    <source>
        <dbReference type="ARBA" id="ARBA00022884"/>
    </source>
</evidence>
<evidence type="ECO:0000256" key="1">
    <source>
        <dbReference type="ARBA" id="ARBA00022722"/>
    </source>
</evidence>
<dbReference type="CDD" id="cd07714">
    <property type="entry name" value="RNaseJ_MBL-fold"/>
    <property type="match status" value="1"/>
</dbReference>
<sequence length="538" mass="61547">MKNKYFNIIPIGGVEEIGSNMTLIRTPDEDILIDCGMLFPYEECFDINYLIPDFSLLDASRLTSIIITHGHEDHIGGLGHLLKEFPDITVYVTNFTHHLLQKKLEEHKITMKYELYHETSHLQFKNIEVFPIHVNHSIPETAGLVIRSNDKKWGALYISDFKVDLFSKHEKPIDLARIKEKLSECAQTAYFIDSTNILNDGKTTSENDLHTDLKALMEREETRVFITLFASNVHRMNAIAKMAKDAGRKIVIMGRSLKTYMEAATETGHSELSPDDFHMTDQVKGETGRMLIFLSGCQGDFLSALRRFSFGEDGTFKPGPGDLVVFSSKVIPGNEKKIYRIYNKLTEFGAEIITASDHLIHASGHPGKEDLHILLKNFTPGFYFPIHGESYFLKKHYEFIHTAYPKISAHLIYNYNEVILGEGTVKIEELDAKEPRLIHGKAMEIEKTQISQRRKMATQGAVFISYHRTMGHMEITTVGLPLVAQEWIDNLKKKLLEQIKNNLGGREETYIKDQLKISARQFYNNFLGYKPVTEVHLY</sequence>
<dbReference type="Gene3D" id="3.60.15.10">
    <property type="entry name" value="Ribonuclease Z/Hydroxyacylglutathione hydrolase-like"/>
    <property type="match status" value="1"/>
</dbReference>
<protein>
    <submittedName>
        <fullName evidence="5">Ribonuclease J</fullName>
        <ecNumber evidence="5">3.1.-.-</ecNumber>
    </submittedName>
</protein>
<name>A0AAX4HQA9_9BACT</name>
<dbReference type="GO" id="GO:0003723">
    <property type="term" value="F:RNA binding"/>
    <property type="evidence" value="ECO:0007669"/>
    <property type="project" value="UniProtKB-KW"/>
</dbReference>
<keyword evidence="1" id="KW-0540">Nuclease</keyword>
<dbReference type="AlphaFoldDB" id="A0AAX4HQA9"/>
<dbReference type="Pfam" id="PF00753">
    <property type="entry name" value="Lactamase_B"/>
    <property type="match status" value="1"/>
</dbReference>
<evidence type="ECO:0000313" key="6">
    <source>
        <dbReference type="Proteomes" id="UP001324634"/>
    </source>
</evidence>
<dbReference type="InterPro" id="IPR042173">
    <property type="entry name" value="RNase_J_2"/>
</dbReference>
<reference evidence="5 6" key="1">
    <citation type="submission" date="2023-11" db="EMBL/GenBank/DDBJ databases">
        <title>Peredibacter starrii A3.12.</title>
        <authorList>
            <person name="Mitchell R.J."/>
        </authorList>
    </citation>
    <scope>NUCLEOTIDE SEQUENCE [LARGE SCALE GENOMIC DNA]</scope>
    <source>
        <strain evidence="5 6">A3.12</strain>
    </source>
</reference>
<keyword evidence="2" id="KW-0269">Exonuclease</keyword>
<dbReference type="Proteomes" id="UP001324634">
    <property type="component" value="Chromosome"/>
</dbReference>
<dbReference type="Gene3D" id="3.40.50.10710">
    <property type="entry name" value="Metallo-hydrolase/oxidoreductase"/>
    <property type="match status" value="1"/>
</dbReference>
<gene>
    <name evidence="5" type="ORF">SOO65_01890</name>
</gene>
<dbReference type="EC" id="3.1.-.-" evidence="5"/>
<dbReference type="Pfam" id="PF22505">
    <property type="entry name" value="RNase_J_b_CASP"/>
    <property type="match status" value="1"/>
</dbReference>
<organism evidence="5 6">
    <name type="scientific">Peredibacter starrii</name>
    <dbReference type="NCBI Taxonomy" id="28202"/>
    <lineage>
        <taxon>Bacteria</taxon>
        <taxon>Pseudomonadati</taxon>
        <taxon>Bdellovibrionota</taxon>
        <taxon>Bacteriovoracia</taxon>
        <taxon>Bacteriovoracales</taxon>
        <taxon>Bacteriovoracaceae</taxon>
        <taxon>Peredibacter</taxon>
    </lineage>
</organism>
<dbReference type="InterPro" id="IPR055132">
    <property type="entry name" value="RNase_J_b_CASP"/>
</dbReference>
<dbReference type="PANTHER" id="PTHR43694:SF1">
    <property type="entry name" value="RIBONUCLEASE J"/>
    <property type="match status" value="1"/>
</dbReference>
<dbReference type="SUPFAM" id="SSF56281">
    <property type="entry name" value="Metallo-hydrolase/oxidoreductase"/>
    <property type="match status" value="1"/>
</dbReference>
<evidence type="ECO:0000256" key="2">
    <source>
        <dbReference type="ARBA" id="ARBA00022839"/>
    </source>
</evidence>
<evidence type="ECO:0000259" key="4">
    <source>
        <dbReference type="SMART" id="SM00849"/>
    </source>
</evidence>
<dbReference type="KEGG" id="psti:SOO65_01890"/>
<evidence type="ECO:0000313" key="5">
    <source>
        <dbReference type="EMBL" id="WPU65489.1"/>
    </source>
</evidence>
<dbReference type="RefSeq" id="WP_321396053.1">
    <property type="nucleotide sequence ID" value="NZ_CP139487.1"/>
</dbReference>
<dbReference type="EMBL" id="CP139487">
    <property type="protein sequence ID" value="WPU65489.1"/>
    <property type="molecule type" value="Genomic_DNA"/>
</dbReference>